<keyword evidence="2" id="KW-0732">Signal</keyword>
<gene>
    <name evidence="3" type="ORF">AVDCRST_MAG68-270</name>
</gene>
<feature type="signal peptide" evidence="2">
    <location>
        <begin position="1"/>
        <end position="31"/>
    </location>
</feature>
<evidence type="ECO:0000256" key="1">
    <source>
        <dbReference type="SAM" id="MobiDB-lite"/>
    </source>
</evidence>
<sequence>MKALRSLWSSLGTAVLPALALALGLAEPAGAVTVSPTALFIDARSPSATLTLYNGGTIAEELEVSFAFGYPVTDSAGRVMVELRDTAAAGEPSLLPYLRAFPRRLTLQPGQRQTVRVMVQPPASLAPGEYWGRVMVRARGGQPPIEQTQGNVRMQLSVETVVATAVLFRKGAVDTGVRLAGATAERVADGVQMTFDVERTGGAVWLGRIAAQLVGPDGRVVGETGDQVALYRSMRLRFTVALPPGAPRTGYTVRYTLDNERPDLPTPGQLTAPPVTGTLAIR</sequence>
<protein>
    <recommendedName>
        <fullName evidence="4">Pili assembly chaperone N-terminal domain-containing protein</fullName>
    </recommendedName>
</protein>
<name>A0A6J4K649_9BACT</name>
<accession>A0A6J4K649</accession>
<evidence type="ECO:0000313" key="3">
    <source>
        <dbReference type="EMBL" id="CAA9295811.1"/>
    </source>
</evidence>
<reference evidence="3" key="1">
    <citation type="submission" date="2020-02" db="EMBL/GenBank/DDBJ databases">
        <authorList>
            <person name="Meier V. D."/>
        </authorList>
    </citation>
    <scope>NUCLEOTIDE SEQUENCE</scope>
    <source>
        <strain evidence="3">AVDCRST_MAG68</strain>
    </source>
</reference>
<dbReference type="InterPro" id="IPR008962">
    <property type="entry name" value="PapD-like_sf"/>
</dbReference>
<evidence type="ECO:0000256" key="2">
    <source>
        <dbReference type="SAM" id="SignalP"/>
    </source>
</evidence>
<evidence type="ECO:0008006" key="4">
    <source>
        <dbReference type="Google" id="ProtNLM"/>
    </source>
</evidence>
<dbReference type="SUPFAM" id="SSF49354">
    <property type="entry name" value="PapD-like"/>
    <property type="match status" value="1"/>
</dbReference>
<organism evidence="3">
    <name type="scientific">uncultured Gemmatimonadota bacterium</name>
    <dbReference type="NCBI Taxonomy" id="203437"/>
    <lineage>
        <taxon>Bacteria</taxon>
        <taxon>Pseudomonadati</taxon>
        <taxon>Gemmatimonadota</taxon>
        <taxon>environmental samples</taxon>
    </lineage>
</organism>
<feature type="region of interest" description="Disordered" evidence="1">
    <location>
        <begin position="259"/>
        <end position="282"/>
    </location>
</feature>
<dbReference type="AlphaFoldDB" id="A0A6J4K649"/>
<proteinExistence type="predicted"/>
<feature type="chain" id="PRO_5026865925" description="Pili assembly chaperone N-terminal domain-containing protein" evidence="2">
    <location>
        <begin position="32"/>
        <end position="282"/>
    </location>
</feature>
<dbReference type="EMBL" id="CADCTW010000002">
    <property type="protein sequence ID" value="CAA9295811.1"/>
    <property type="molecule type" value="Genomic_DNA"/>
</dbReference>